<proteinExistence type="predicted"/>
<evidence type="ECO:0000313" key="1">
    <source>
        <dbReference type="EMBL" id="KAI5649885.1"/>
    </source>
</evidence>
<keyword evidence="2" id="KW-1185">Reference proteome</keyword>
<comment type="caution">
    <text evidence="1">The sequence shown here is derived from an EMBL/GenBank/DDBJ whole genome shotgun (WGS) entry which is preliminary data.</text>
</comment>
<protein>
    <submittedName>
        <fullName evidence="1">Uncharacterized protein</fullName>
    </submittedName>
</protein>
<dbReference type="EMBL" id="CM044708">
    <property type="protein sequence ID" value="KAI5649885.1"/>
    <property type="molecule type" value="Genomic_DNA"/>
</dbReference>
<dbReference type="Proteomes" id="UP001060085">
    <property type="component" value="Linkage Group LG08"/>
</dbReference>
<sequence>MDEGSNQRKPPAMKLYGIKVMLIWIARLAGERIPLALYKRRKFFIYKEKLIRVNFVSSELYLSQPKCLQTSLHMEESRKEFLSRTECLLIHYLSLILYPPRFTIRHDKKEKTRECPLSSNKKTKIDRHTLMSQYNYMDQD</sequence>
<evidence type="ECO:0000313" key="2">
    <source>
        <dbReference type="Proteomes" id="UP001060085"/>
    </source>
</evidence>
<gene>
    <name evidence="1" type="ORF">M9H77_35890</name>
</gene>
<accession>A0ACB9ZTZ0</accession>
<organism evidence="1 2">
    <name type="scientific">Catharanthus roseus</name>
    <name type="common">Madagascar periwinkle</name>
    <name type="synonym">Vinca rosea</name>
    <dbReference type="NCBI Taxonomy" id="4058"/>
    <lineage>
        <taxon>Eukaryota</taxon>
        <taxon>Viridiplantae</taxon>
        <taxon>Streptophyta</taxon>
        <taxon>Embryophyta</taxon>
        <taxon>Tracheophyta</taxon>
        <taxon>Spermatophyta</taxon>
        <taxon>Magnoliopsida</taxon>
        <taxon>eudicotyledons</taxon>
        <taxon>Gunneridae</taxon>
        <taxon>Pentapetalae</taxon>
        <taxon>asterids</taxon>
        <taxon>lamiids</taxon>
        <taxon>Gentianales</taxon>
        <taxon>Apocynaceae</taxon>
        <taxon>Rauvolfioideae</taxon>
        <taxon>Vinceae</taxon>
        <taxon>Catharanthinae</taxon>
        <taxon>Catharanthus</taxon>
    </lineage>
</organism>
<name>A0ACB9ZTZ0_CATRO</name>
<reference evidence="2" key="1">
    <citation type="journal article" date="2023" name="Nat. Plants">
        <title>Single-cell RNA sequencing provides a high-resolution roadmap for understanding the multicellular compartmentation of specialized metabolism.</title>
        <authorList>
            <person name="Sun S."/>
            <person name="Shen X."/>
            <person name="Li Y."/>
            <person name="Li Y."/>
            <person name="Wang S."/>
            <person name="Li R."/>
            <person name="Zhang H."/>
            <person name="Shen G."/>
            <person name="Guo B."/>
            <person name="Wei J."/>
            <person name="Xu J."/>
            <person name="St-Pierre B."/>
            <person name="Chen S."/>
            <person name="Sun C."/>
        </authorList>
    </citation>
    <scope>NUCLEOTIDE SEQUENCE [LARGE SCALE GENOMIC DNA]</scope>
</reference>